<dbReference type="SUPFAM" id="SSF81427">
    <property type="entry name" value="Mitochondrial cytochrome c oxidase subunit VIIc (aka VIIIa)"/>
    <property type="match status" value="1"/>
</dbReference>
<accession>A0A284RIU5</accession>
<keyword evidence="7" id="KW-1133">Transmembrane helix</keyword>
<gene>
    <name evidence="8" type="ORF">ARMOST_12033</name>
</gene>
<dbReference type="Pfam" id="PF02935">
    <property type="entry name" value="COX7C"/>
    <property type="match status" value="1"/>
</dbReference>
<evidence type="ECO:0000256" key="3">
    <source>
        <dbReference type="ARBA" id="ARBA00010514"/>
    </source>
</evidence>
<keyword evidence="4 7" id="KW-0999">Mitochondrion inner membrane</keyword>
<comment type="function">
    <text evidence="7">Component of the cytochrome c oxidase, the last enzyme in the mitochondrial electron transport chain which drives oxidative phosphorylation. The respiratory chain contains 3 multisubunit complexes succinate dehydrogenase (complex II, CII), ubiquinol-cytochrome c oxidoreductase (cytochrome b-c1 complex, complex III, CIII) and cytochrome c oxidase (complex IV, CIV), that cooperate to transfer electrons derived from NADH and succinate to molecular oxygen, creating an electrochemical gradient over the inner membrane that drives transmembrane transport and the ATP synthase. Cytochrome c oxidase is the component of the respiratory chain that catalyzes the reduction of oxygen to water. Electrons originating from reduced cytochrome c in the intermembrane space (IMS) are transferred via the dinuclear copper A center (CU(A)) of subunit 2 and heme A of subunit 1 to the active site in subunit 1, a binuclear center (BNC) formed by heme A3 and copper B (CU(B)). The BNC reduces molecular oxygen to 2 water molecules using 4 electrons from cytochrome c in the IMS and 4 protons from the mitochondrial matrix.</text>
</comment>
<dbReference type="EMBL" id="FUEG01000009">
    <property type="protein sequence ID" value="SJL08665.1"/>
    <property type="molecule type" value="Genomic_DNA"/>
</dbReference>
<keyword evidence="7" id="KW-0809">Transit peptide</keyword>
<reference evidence="9" key="1">
    <citation type="journal article" date="2017" name="Nat. Ecol. Evol.">
        <title>Genome expansion and lineage-specific genetic innovations in the forest pathogenic fungi Armillaria.</title>
        <authorList>
            <person name="Sipos G."/>
            <person name="Prasanna A.N."/>
            <person name="Walter M.C."/>
            <person name="O'Connor E."/>
            <person name="Balint B."/>
            <person name="Krizsan K."/>
            <person name="Kiss B."/>
            <person name="Hess J."/>
            <person name="Varga T."/>
            <person name="Slot J."/>
            <person name="Riley R."/>
            <person name="Boka B."/>
            <person name="Rigling D."/>
            <person name="Barry K."/>
            <person name="Lee J."/>
            <person name="Mihaltcheva S."/>
            <person name="LaButti K."/>
            <person name="Lipzen A."/>
            <person name="Waldron R."/>
            <person name="Moloney N.M."/>
            <person name="Sperisen C."/>
            <person name="Kredics L."/>
            <person name="Vagvoelgyi C."/>
            <person name="Patrignani A."/>
            <person name="Fitzpatrick D."/>
            <person name="Nagy I."/>
            <person name="Doyle S."/>
            <person name="Anderson J.B."/>
            <person name="Grigoriev I.V."/>
            <person name="Gueldener U."/>
            <person name="Muensterkoetter M."/>
            <person name="Nagy L.G."/>
        </authorList>
    </citation>
    <scope>NUCLEOTIDE SEQUENCE [LARGE SCALE GENOMIC DNA]</scope>
    <source>
        <strain evidence="9">C18/9</strain>
    </source>
</reference>
<evidence type="ECO:0000256" key="5">
    <source>
        <dbReference type="ARBA" id="ARBA00023128"/>
    </source>
</evidence>
<evidence type="ECO:0000313" key="9">
    <source>
        <dbReference type="Proteomes" id="UP000219338"/>
    </source>
</evidence>
<sequence>MNQLARHPTHHLPFSYANKSAFKYKLIPFATVAFGLPWLAIGWRWYRPGGMKNP</sequence>
<dbReference type="GO" id="GO:0006123">
    <property type="term" value="P:mitochondrial electron transport, cytochrome c to oxygen"/>
    <property type="evidence" value="ECO:0007669"/>
    <property type="project" value="UniProtKB-UniRule"/>
</dbReference>
<evidence type="ECO:0000256" key="1">
    <source>
        <dbReference type="ARBA" id="ARBA00004434"/>
    </source>
</evidence>
<evidence type="ECO:0000256" key="6">
    <source>
        <dbReference type="ARBA" id="ARBA00023136"/>
    </source>
</evidence>
<keyword evidence="9" id="KW-1185">Reference proteome</keyword>
<keyword evidence="5 7" id="KW-0496">Mitochondrion</keyword>
<dbReference type="OMA" id="WLAIGWR"/>
<name>A0A284RIU5_ARMOS</name>
<comment type="subunit">
    <text evidence="7">Component of the cytochrome c oxidase (complex IV, CIV), a multisubunit enzyme composed of a catalytic core of 3 subunits and several supernumerary subunits. The complex exists as a monomer or a dimer and forms supercomplexes (SCs) in the inner mitochondrial membrane with ubiquinol-cytochrome c oxidoreductase (cytochrome b-c1 complex, complex III, CIII).</text>
</comment>
<proteinExistence type="inferred from homology"/>
<evidence type="ECO:0000256" key="7">
    <source>
        <dbReference type="RuleBase" id="RU368123"/>
    </source>
</evidence>
<organism evidence="8 9">
    <name type="scientific">Armillaria ostoyae</name>
    <name type="common">Armillaria root rot fungus</name>
    <dbReference type="NCBI Taxonomy" id="47428"/>
    <lineage>
        <taxon>Eukaryota</taxon>
        <taxon>Fungi</taxon>
        <taxon>Dikarya</taxon>
        <taxon>Basidiomycota</taxon>
        <taxon>Agaricomycotina</taxon>
        <taxon>Agaricomycetes</taxon>
        <taxon>Agaricomycetidae</taxon>
        <taxon>Agaricales</taxon>
        <taxon>Marasmiineae</taxon>
        <taxon>Physalacriaceae</taxon>
        <taxon>Armillaria</taxon>
    </lineage>
</organism>
<feature type="transmembrane region" description="Helical" evidence="7">
    <location>
        <begin position="26"/>
        <end position="46"/>
    </location>
</feature>
<dbReference type="GO" id="GO:0045277">
    <property type="term" value="C:respiratory chain complex IV"/>
    <property type="evidence" value="ECO:0007669"/>
    <property type="project" value="UniProtKB-UniRule"/>
</dbReference>
<dbReference type="InterPro" id="IPR004202">
    <property type="entry name" value="COX7C/Cox8"/>
</dbReference>
<evidence type="ECO:0000313" key="8">
    <source>
        <dbReference type="EMBL" id="SJL08665.1"/>
    </source>
</evidence>
<evidence type="ECO:0000256" key="4">
    <source>
        <dbReference type="ARBA" id="ARBA00022792"/>
    </source>
</evidence>
<dbReference type="AlphaFoldDB" id="A0A284RIU5"/>
<evidence type="ECO:0000256" key="2">
    <source>
        <dbReference type="ARBA" id="ARBA00004673"/>
    </source>
</evidence>
<comment type="pathway">
    <text evidence="2 7">Energy metabolism; oxidative phosphorylation.</text>
</comment>
<comment type="similarity">
    <text evidence="3 7">Belongs to the cytochrome c oxidase VIIc family.</text>
</comment>
<dbReference type="Gene3D" id="4.10.49.10">
    <property type="entry name" value="Cytochrome c oxidase subunit VIIc"/>
    <property type="match status" value="1"/>
</dbReference>
<dbReference type="GO" id="GO:0005743">
    <property type="term" value="C:mitochondrial inner membrane"/>
    <property type="evidence" value="ECO:0007669"/>
    <property type="project" value="UniProtKB-SubCell"/>
</dbReference>
<keyword evidence="7" id="KW-0812">Transmembrane</keyword>
<dbReference type="STRING" id="47428.A0A284RIU5"/>
<dbReference type="OrthoDB" id="9974841at2759"/>
<comment type="subcellular location">
    <subcellularLocation>
        <location evidence="1 7">Mitochondrion inner membrane</location>
        <topology evidence="1 7">Single-pass membrane protein</topology>
    </subcellularLocation>
</comment>
<keyword evidence="6 7" id="KW-0472">Membrane</keyword>
<protein>
    <recommendedName>
        <fullName evidence="7">Cytochrome c oxidase subunit 8, mitochondrial</fullName>
    </recommendedName>
    <alternativeName>
        <fullName evidence="7">Cytochrome c oxidase polypeptide VIII</fullName>
    </alternativeName>
</protein>
<dbReference type="Proteomes" id="UP000219338">
    <property type="component" value="Unassembled WGS sequence"/>
</dbReference>
<dbReference type="UniPathway" id="UPA00705"/>
<dbReference type="InterPro" id="IPR036636">
    <property type="entry name" value="COX7C/Cox8_sf"/>
</dbReference>